<name>A0A940DMY5_9BACT</name>
<keyword evidence="1" id="KW-1133">Transmembrane helix</keyword>
<keyword evidence="1" id="KW-0812">Transmembrane</keyword>
<evidence type="ECO:0000256" key="1">
    <source>
        <dbReference type="SAM" id="Phobius"/>
    </source>
</evidence>
<sequence length="135" mass="15302">MKSLKSLELTQTQKIVLLICLLAIIVLSCAITYYAPDKHDLSPMFFIMSVPAMAYDKLAWKDLLRKKRAYPISVPAAFAIEYVCRAIFTKEALPYALPYIIVAVGIEVILWYAAYRAIKAKQKTEAEERDASTHN</sequence>
<feature type="transmembrane region" description="Helical" evidence="1">
    <location>
        <begin position="15"/>
        <end position="35"/>
    </location>
</feature>
<proteinExistence type="predicted"/>
<dbReference type="EMBL" id="JADIMV010000105">
    <property type="protein sequence ID" value="MBO8440229.1"/>
    <property type="molecule type" value="Genomic_DNA"/>
</dbReference>
<evidence type="ECO:0000313" key="3">
    <source>
        <dbReference type="Proteomes" id="UP000712007"/>
    </source>
</evidence>
<reference evidence="2" key="1">
    <citation type="submission" date="2020-10" db="EMBL/GenBank/DDBJ databases">
        <authorList>
            <person name="Gilroy R."/>
        </authorList>
    </citation>
    <scope>NUCLEOTIDE SEQUENCE</scope>
    <source>
        <strain evidence="2">3924</strain>
    </source>
</reference>
<dbReference type="AlphaFoldDB" id="A0A940DMY5"/>
<gene>
    <name evidence="2" type="ORF">IAC51_06215</name>
</gene>
<dbReference type="PROSITE" id="PS51257">
    <property type="entry name" value="PROKAR_LIPOPROTEIN"/>
    <property type="match status" value="1"/>
</dbReference>
<accession>A0A940DMY5</accession>
<evidence type="ECO:0000313" key="2">
    <source>
        <dbReference type="EMBL" id="MBO8440229.1"/>
    </source>
</evidence>
<keyword evidence="1" id="KW-0472">Membrane</keyword>
<organism evidence="2 3">
    <name type="scientific">Candidatus Aphodosoma intestinipullorum</name>
    <dbReference type="NCBI Taxonomy" id="2840674"/>
    <lineage>
        <taxon>Bacteria</taxon>
        <taxon>Pseudomonadati</taxon>
        <taxon>Bacteroidota</taxon>
        <taxon>Bacteroidia</taxon>
        <taxon>Bacteroidales</taxon>
        <taxon>Candidatus Aphodosoma</taxon>
    </lineage>
</organism>
<comment type="caution">
    <text evidence="2">The sequence shown here is derived from an EMBL/GenBank/DDBJ whole genome shotgun (WGS) entry which is preliminary data.</text>
</comment>
<reference evidence="2" key="2">
    <citation type="journal article" date="2021" name="PeerJ">
        <title>Extensive microbial diversity within the chicken gut microbiome revealed by metagenomics and culture.</title>
        <authorList>
            <person name="Gilroy R."/>
            <person name="Ravi A."/>
            <person name="Getino M."/>
            <person name="Pursley I."/>
            <person name="Horton D.L."/>
            <person name="Alikhan N.F."/>
            <person name="Baker D."/>
            <person name="Gharbi K."/>
            <person name="Hall N."/>
            <person name="Watson M."/>
            <person name="Adriaenssens E.M."/>
            <person name="Foster-Nyarko E."/>
            <person name="Jarju S."/>
            <person name="Secka A."/>
            <person name="Antonio M."/>
            <person name="Oren A."/>
            <person name="Chaudhuri R.R."/>
            <person name="La Ragione R."/>
            <person name="Hildebrand F."/>
            <person name="Pallen M.J."/>
        </authorList>
    </citation>
    <scope>NUCLEOTIDE SEQUENCE</scope>
    <source>
        <strain evidence="2">3924</strain>
    </source>
</reference>
<protein>
    <submittedName>
        <fullName evidence="2">Uncharacterized protein</fullName>
    </submittedName>
</protein>
<feature type="transmembrane region" description="Helical" evidence="1">
    <location>
        <begin position="94"/>
        <end position="114"/>
    </location>
</feature>
<dbReference type="Proteomes" id="UP000712007">
    <property type="component" value="Unassembled WGS sequence"/>
</dbReference>